<dbReference type="EMBL" id="AJAS01000026">
    <property type="protein sequence ID" value="EOH95744.1"/>
    <property type="molecule type" value="Genomic_DNA"/>
</dbReference>
<evidence type="ECO:0000313" key="5">
    <source>
        <dbReference type="Proteomes" id="UP000014157"/>
    </source>
</evidence>
<dbReference type="InterPro" id="IPR050361">
    <property type="entry name" value="MPP/UQCRC_Complex"/>
</dbReference>
<comment type="caution">
    <text evidence="2">The sequence shown here is derived from an EMBL/GenBank/DDBJ whole genome shotgun (WGS) entry which is preliminary data.</text>
</comment>
<dbReference type="STRING" id="155617.RV09_GL002471"/>
<protein>
    <submittedName>
        <fullName evidence="2">Peptidase M16 inactive domain-containing protein</fullName>
    </submittedName>
</protein>
<dbReference type="PANTHER" id="PTHR11851:SF186">
    <property type="entry name" value="INACTIVE METALLOPROTEASE YMFF-RELATED"/>
    <property type="match status" value="1"/>
</dbReference>
<sequence>MNTENLKKTFKNVQMIVFQAGLYYDEKQRGADKMPIALAQGVNLHVVPTEKYKTVRILVRFNTRLNKETITKRTLLSSLLETNSLNYPDQVKLSEKLAELYGASFGINVNKKGNLHWLNLSMNLVNDKYLGESHVLADAADFVKEILFYPNIIDGKFETETFQREKENLKAYYESISEDKQVYSSLALQNLYFNQSEDQKMPSFGTVTDLEKETAESIAAYHQQMLREDQVDIFVLGDVDEAEVTALFSRLPFEDRISGIADIFYTQPSRNVIEERAEQETLAQSKLNLGYHTDVYYGDENYFALQIFNGVFGGFPHSKLFMNVREKENLAYYASSSIDTFRGFLSVQTGIDGKNRNQVLRLISVELENIRKGNVTDLEIEQTKAMLKNQYLLSLDNAGSVLENEYLNDLIPHLRLKDDEWIRRMEAVTLADVQRVAKLVQLQAIYFLEGEKGDE</sequence>
<accession>R2T646</accession>
<dbReference type="EMBL" id="ASWB01000003">
    <property type="protein sequence ID" value="EOT66231.1"/>
    <property type="molecule type" value="Genomic_DNA"/>
</dbReference>
<evidence type="ECO:0000313" key="4">
    <source>
        <dbReference type="Proteomes" id="UP000013781"/>
    </source>
</evidence>
<evidence type="ECO:0000313" key="3">
    <source>
        <dbReference type="EMBL" id="EOT66231.1"/>
    </source>
</evidence>
<reference evidence="2 4" key="1">
    <citation type="submission" date="2013-02" db="EMBL/GenBank/DDBJ databases">
        <title>The Genome Sequence of Enterococcus moraviensis BAA-383.</title>
        <authorList>
            <consortium name="The Broad Institute Genome Sequencing Platform"/>
            <consortium name="The Broad Institute Genome Sequencing Center for Infectious Disease"/>
            <person name="Earl A.M."/>
            <person name="Gilmore M.S."/>
            <person name="Lebreton F."/>
            <person name="Walker B."/>
            <person name="Young S.K."/>
            <person name="Zeng Q."/>
            <person name="Gargeya S."/>
            <person name="Fitzgerald M."/>
            <person name="Haas B."/>
            <person name="Abouelleil A."/>
            <person name="Alvarado L."/>
            <person name="Arachchi H.M."/>
            <person name="Berlin A.M."/>
            <person name="Chapman S.B."/>
            <person name="Dewar J."/>
            <person name="Goldberg J."/>
            <person name="Griggs A."/>
            <person name="Gujja S."/>
            <person name="Hansen M."/>
            <person name="Howarth C."/>
            <person name="Imamovic A."/>
            <person name="Larimer J."/>
            <person name="McCowan C."/>
            <person name="Murphy C."/>
            <person name="Neiman D."/>
            <person name="Pearson M."/>
            <person name="Priest M."/>
            <person name="Roberts A."/>
            <person name="Saif S."/>
            <person name="Shea T."/>
            <person name="Sisk P."/>
            <person name="Sykes S."/>
            <person name="Wortman J."/>
            <person name="Nusbaum C."/>
            <person name="Birren B."/>
        </authorList>
    </citation>
    <scope>NUCLEOTIDE SEQUENCE [LARGE SCALE GENOMIC DNA]</scope>
    <source>
        <strain evidence="2 4">ATCC BAA-383</strain>
    </source>
</reference>
<dbReference type="eggNOG" id="COG0612">
    <property type="taxonomic scope" value="Bacteria"/>
</dbReference>
<dbReference type="SUPFAM" id="SSF63411">
    <property type="entry name" value="LuxS/MPP-like metallohydrolase"/>
    <property type="match status" value="2"/>
</dbReference>
<dbReference type="Proteomes" id="UP000014157">
    <property type="component" value="Unassembled WGS sequence"/>
</dbReference>
<dbReference type="InterPro" id="IPR011249">
    <property type="entry name" value="Metalloenz_LuxS/M16"/>
</dbReference>
<dbReference type="InterPro" id="IPR007863">
    <property type="entry name" value="Peptidase_M16_C"/>
</dbReference>
<organism evidence="2 4">
    <name type="scientific">Enterococcus moraviensis ATCC BAA-383</name>
    <dbReference type="NCBI Taxonomy" id="1158609"/>
    <lineage>
        <taxon>Bacteria</taxon>
        <taxon>Bacillati</taxon>
        <taxon>Bacillota</taxon>
        <taxon>Bacilli</taxon>
        <taxon>Lactobacillales</taxon>
        <taxon>Enterococcaceae</taxon>
        <taxon>Enterococcus</taxon>
    </lineage>
</organism>
<evidence type="ECO:0000313" key="2">
    <source>
        <dbReference type="EMBL" id="EOH95744.1"/>
    </source>
</evidence>
<gene>
    <name evidence="3" type="ORF">I586_02502</name>
    <name evidence="2" type="ORF">UAY_03170</name>
</gene>
<dbReference type="PATRIC" id="fig|1158609.3.peg.3094"/>
<keyword evidence="5" id="KW-1185">Reference proteome</keyword>
<evidence type="ECO:0000259" key="1">
    <source>
        <dbReference type="Pfam" id="PF05193"/>
    </source>
</evidence>
<dbReference type="GO" id="GO:0046872">
    <property type="term" value="F:metal ion binding"/>
    <property type="evidence" value="ECO:0007669"/>
    <property type="project" value="InterPro"/>
</dbReference>
<dbReference type="PANTHER" id="PTHR11851">
    <property type="entry name" value="METALLOPROTEASE"/>
    <property type="match status" value="1"/>
</dbReference>
<proteinExistence type="predicted"/>
<dbReference type="AlphaFoldDB" id="R2T646"/>
<dbReference type="Gene3D" id="3.30.830.10">
    <property type="entry name" value="Metalloenzyme, LuxS/M16 peptidase-like"/>
    <property type="match status" value="2"/>
</dbReference>
<dbReference type="Pfam" id="PF05193">
    <property type="entry name" value="Peptidase_M16_C"/>
    <property type="match status" value="1"/>
</dbReference>
<feature type="domain" description="Peptidase M16 C-terminal" evidence="1">
    <location>
        <begin position="214"/>
        <end position="387"/>
    </location>
</feature>
<dbReference type="Proteomes" id="UP000013781">
    <property type="component" value="Unassembled WGS sequence"/>
</dbReference>
<dbReference type="HOGENOM" id="CLU_052943_0_0_9"/>
<dbReference type="NCBIfam" id="NF047422">
    <property type="entry name" value="YfmF_fam"/>
    <property type="match status" value="1"/>
</dbReference>
<reference evidence="3 5" key="2">
    <citation type="submission" date="2013-03" db="EMBL/GenBank/DDBJ databases">
        <title>The Genome Sequence of Enterococcus moraviensis BAA-383 (PacBio/Illumina hybrid assembly).</title>
        <authorList>
            <consortium name="The Broad Institute Genomics Platform"/>
            <consortium name="The Broad Institute Genome Sequencing Center for Infectious Disease"/>
            <person name="Earl A."/>
            <person name="Russ C."/>
            <person name="Gilmore M."/>
            <person name="Surin D."/>
            <person name="Walker B."/>
            <person name="Young S."/>
            <person name="Zeng Q."/>
            <person name="Gargeya S."/>
            <person name="Fitzgerald M."/>
            <person name="Haas B."/>
            <person name="Abouelleil A."/>
            <person name="Allen A.W."/>
            <person name="Alvarado L."/>
            <person name="Arachchi H.M."/>
            <person name="Berlin A.M."/>
            <person name="Chapman S.B."/>
            <person name="Gainer-Dewar J."/>
            <person name="Goldberg J."/>
            <person name="Griggs A."/>
            <person name="Gujja S."/>
            <person name="Hansen M."/>
            <person name="Howarth C."/>
            <person name="Imamovic A."/>
            <person name="Ireland A."/>
            <person name="Larimer J."/>
            <person name="McCowan C."/>
            <person name="Murphy C."/>
            <person name="Pearson M."/>
            <person name="Poon T.W."/>
            <person name="Priest M."/>
            <person name="Roberts A."/>
            <person name="Saif S."/>
            <person name="Shea T."/>
            <person name="Sisk P."/>
            <person name="Sykes S."/>
            <person name="Wortman J."/>
            <person name="Nusbaum C."/>
            <person name="Birren B."/>
        </authorList>
    </citation>
    <scope>NUCLEOTIDE SEQUENCE [LARGE SCALE GENOMIC DNA]</scope>
    <source>
        <strain evidence="3 5">ATCC BAA-383</strain>
    </source>
</reference>
<name>R2T646_9ENTE</name>